<dbReference type="EMBL" id="JWIN03000009">
    <property type="protein sequence ID" value="KAB1273560.1"/>
    <property type="molecule type" value="Genomic_DNA"/>
</dbReference>
<keyword evidence="4" id="KW-0863">Zinc-finger</keyword>
<keyword evidence="2" id="KW-0479">Metal-binding</keyword>
<evidence type="ECO:0000313" key="8">
    <source>
        <dbReference type="Proteomes" id="UP000299084"/>
    </source>
</evidence>
<evidence type="ECO:0000256" key="4">
    <source>
        <dbReference type="ARBA" id="ARBA00022771"/>
    </source>
</evidence>
<name>A0A5N4DR63_CAMDR</name>
<keyword evidence="3" id="KW-0677">Repeat</keyword>
<comment type="subcellular location">
    <subcellularLocation>
        <location evidence="1">Nucleus</location>
    </subcellularLocation>
</comment>
<keyword evidence="6" id="KW-0539">Nucleus</keyword>
<evidence type="ECO:0000256" key="6">
    <source>
        <dbReference type="ARBA" id="ARBA00023242"/>
    </source>
</evidence>
<proteinExistence type="predicted"/>
<keyword evidence="5" id="KW-0862">Zinc</keyword>
<evidence type="ECO:0000313" key="7">
    <source>
        <dbReference type="EMBL" id="KAB1273560.1"/>
    </source>
</evidence>
<accession>A0A5N4DR63</accession>
<dbReference type="PANTHER" id="PTHR23226">
    <property type="entry name" value="ZINC FINGER AND SCAN DOMAIN-CONTAINING"/>
    <property type="match status" value="1"/>
</dbReference>
<evidence type="ECO:0000256" key="2">
    <source>
        <dbReference type="ARBA" id="ARBA00022723"/>
    </source>
</evidence>
<sequence>MECEIRKHLLNRPFLTVKAGSSPQKAQPFEMCGPVLREILHLPEHQGTHLGQKPYTEILFLWGDWEGLLSQHGLSPSTGHSQVSFTAEERIRTGEEARKPSPAPARLLTREPSLQKGFMTCTRRCNLIQHQKVHTGERPYDCNECGNVQKLGPNILRVLTSVPSPFAGGNKSGLRPCGLGSTSIRDCTAFTGHVRVIEECRSLSGFSPEYIVAQGLLGRTAEFCGPHLWTWCQGSLSQEVVTPSRASGTKWIVFLGHGEYHVMLSSCPAKEPHALIPRPRGSMLVKCHWSRGDGGEVGGVPLLTLHPQMLQ</sequence>
<evidence type="ECO:0000256" key="3">
    <source>
        <dbReference type="ARBA" id="ARBA00022737"/>
    </source>
</evidence>
<dbReference type="SUPFAM" id="SSF57667">
    <property type="entry name" value="beta-beta-alpha zinc fingers"/>
    <property type="match status" value="1"/>
</dbReference>
<reference evidence="7 8" key="1">
    <citation type="journal article" date="2019" name="Mol. Ecol. Resour.">
        <title>Improving Illumina assemblies with Hi-C and long reads: an example with the North African dromedary.</title>
        <authorList>
            <person name="Elbers J.P."/>
            <person name="Rogers M.F."/>
            <person name="Perelman P.L."/>
            <person name="Proskuryakova A.A."/>
            <person name="Serdyukova N.A."/>
            <person name="Johnson W.E."/>
            <person name="Horin P."/>
            <person name="Corander J."/>
            <person name="Murphy D."/>
            <person name="Burger P.A."/>
        </authorList>
    </citation>
    <scope>NUCLEOTIDE SEQUENCE [LARGE SCALE GENOMIC DNA]</scope>
    <source>
        <strain evidence="7">Drom800</strain>
        <tissue evidence="7">Blood</tissue>
    </source>
</reference>
<protein>
    <submittedName>
        <fullName evidence="7">Zinc finger protein 211</fullName>
    </submittedName>
</protein>
<gene>
    <name evidence="7" type="ORF">Cadr_000012358</name>
</gene>
<organism evidence="7 8">
    <name type="scientific">Camelus dromedarius</name>
    <name type="common">Dromedary</name>
    <name type="synonym">Arabian camel</name>
    <dbReference type="NCBI Taxonomy" id="9838"/>
    <lineage>
        <taxon>Eukaryota</taxon>
        <taxon>Metazoa</taxon>
        <taxon>Chordata</taxon>
        <taxon>Craniata</taxon>
        <taxon>Vertebrata</taxon>
        <taxon>Euteleostomi</taxon>
        <taxon>Mammalia</taxon>
        <taxon>Eutheria</taxon>
        <taxon>Laurasiatheria</taxon>
        <taxon>Artiodactyla</taxon>
        <taxon>Tylopoda</taxon>
        <taxon>Camelidae</taxon>
        <taxon>Camelus</taxon>
    </lineage>
</organism>
<dbReference type="Proteomes" id="UP000299084">
    <property type="component" value="Unassembled WGS sequence"/>
</dbReference>
<dbReference type="GO" id="GO:0008270">
    <property type="term" value="F:zinc ion binding"/>
    <property type="evidence" value="ECO:0007669"/>
    <property type="project" value="UniProtKB-KW"/>
</dbReference>
<dbReference type="GO" id="GO:0000981">
    <property type="term" value="F:DNA-binding transcription factor activity, RNA polymerase II-specific"/>
    <property type="evidence" value="ECO:0007669"/>
    <property type="project" value="TreeGrafter"/>
</dbReference>
<dbReference type="AlphaFoldDB" id="A0A5N4DR63"/>
<dbReference type="PANTHER" id="PTHR23226:SF416">
    <property type="entry name" value="FI01424P"/>
    <property type="match status" value="1"/>
</dbReference>
<evidence type="ECO:0000256" key="1">
    <source>
        <dbReference type="ARBA" id="ARBA00004123"/>
    </source>
</evidence>
<dbReference type="GO" id="GO:0005634">
    <property type="term" value="C:nucleus"/>
    <property type="evidence" value="ECO:0007669"/>
    <property type="project" value="UniProtKB-SubCell"/>
</dbReference>
<evidence type="ECO:0000256" key="5">
    <source>
        <dbReference type="ARBA" id="ARBA00022833"/>
    </source>
</evidence>
<keyword evidence="8" id="KW-1185">Reference proteome</keyword>
<dbReference type="InterPro" id="IPR036236">
    <property type="entry name" value="Znf_C2H2_sf"/>
</dbReference>
<dbReference type="GO" id="GO:0000978">
    <property type="term" value="F:RNA polymerase II cis-regulatory region sequence-specific DNA binding"/>
    <property type="evidence" value="ECO:0007669"/>
    <property type="project" value="TreeGrafter"/>
</dbReference>
<comment type="caution">
    <text evidence="7">The sequence shown here is derived from an EMBL/GenBank/DDBJ whole genome shotgun (WGS) entry which is preliminary data.</text>
</comment>
<dbReference type="Gene3D" id="3.30.160.60">
    <property type="entry name" value="Classic Zinc Finger"/>
    <property type="match status" value="1"/>
</dbReference>